<keyword evidence="2" id="KW-1185">Reference proteome</keyword>
<dbReference type="EMBL" id="BMRJ01000002">
    <property type="protein sequence ID" value="GGR28917.1"/>
    <property type="molecule type" value="Genomic_DNA"/>
</dbReference>
<accession>A0A918CML9</accession>
<dbReference type="Proteomes" id="UP000610303">
    <property type="component" value="Unassembled WGS sequence"/>
</dbReference>
<evidence type="ECO:0000313" key="2">
    <source>
        <dbReference type="Proteomes" id="UP000610303"/>
    </source>
</evidence>
<reference evidence="1" key="1">
    <citation type="journal article" date="2014" name="Int. J. Syst. Evol. Microbiol.">
        <title>Complete genome sequence of Corynebacterium casei LMG S-19264T (=DSM 44701T), isolated from a smear-ripened cheese.</title>
        <authorList>
            <consortium name="US DOE Joint Genome Institute (JGI-PGF)"/>
            <person name="Walter F."/>
            <person name="Albersmeier A."/>
            <person name="Kalinowski J."/>
            <person name="Ruckert C."/>
        </authorList>
    </citation>
    <scope>NUCLEOTIDE SEQUENCE</scope>
    <source>
        <strain evidence="1">JCM 3346</strain>
    </source>
</reference>
<proteinExistence type="predicted"/>
<protein>
    <submittedName>
        <fullName evidence="1">Uncharacterized protein</fullName>
    </submittedName>
</protein>
<comment type="caution">
    <text evidence="1">The sequence shown here is derived from an EMBL/GenBank/DDBJ whole genome shotgun (WGS) entry which is preliminary data.</text>
</comment>
<dbReference type="AlphaFoldDB" id="A0A918CML9"/>
<evidence type="ECO:0000313" key="1">
    <source>
        <dbReference type="EMBL" id="GGR28917.1"/>
    </source>
</evidence>
<sequence>MTENMHPHDLRILAREQGYANSTVERETIAAVDRAVFDSVRAFERGVSGAADEFMAERTVDLTAADELIESLRTEVKYQLMDGTEPTSDLAQRYEDLRRTAEYALSELDRAEHEIQWHIDRNGNVYESYCDLLTKWPMIRPTLVL</sequence>
<dbReference type="RefSeq" id="WP_189085536.1">
    <property type="nucleotide sequence ID" value="NZ_BMRJ01000002.1"/>
</dbReference>
<gene>
    <name evidence="1" type="ORF">GCM10010196_23480</name>
</gene>
<organism evidence="1 2">
    <name type="scientific">Agromyces mediolanus</name>
    <name type="common">Corynebacterium mediolanum</name>
    <dbReference type="NCBI Taxonomy" id="41986"/>
    <lineage>
        <taxon>Bacteria</taxon>
        <taxon>Bacillati</taxon>
        <taxon>Actinomycetota</taxon>
        <taxon>Actinomycetes</taxon>
        <taxon>Micrococcales</taxon>
        <taxon>Microbacteriaceae</taxon>
        <taxon>Agromyces</taxon>
    </lineage>
</organism>
<reference evidence="1" key="2">
    <citation type="submission" date="2020-09" db="EMBL/GenBank/DDBJ databases">
        <authorList>
            <person name="Sun Q."/>
            <person name="Ohkuma M."/>
        </authorList>
    </citation>
    <scope>NUCLEOTIDE SEQUENCE</scope>
    <source>
        <strain evidence="1">JCM 3346</strain>
    </source>
</reference>
<name>A0A918CML9_AGRME</name>